<accession>A0A8J4U717</accession>
<evidence type="ECO:0000313" key="3">
    <source>
        <dbReference type="Proteomes" id="UP000727407"/>
    </source>
</evidence>
<reference evidence="2" key="1">
    <citation type="submission" date="2020-07" db="EMBL/GenBank/DDBJ databases">
        <title>Clarias magur genome sequencing, assembly and annotation.</title>
        <authorList>
            <person name="Kushwaha B."/>
            <person name="Kumar R."/>
            <person name="Das P."/>
            <person name="Joshi C.G."/>
            <person name="Kumar D."/>
            <person name="Nagpure N.S."/>
            <person name="Pandey M."/>
            <person name="Agarwal S."/>
            <person name="Srivastava S."/>
            <person name="Singh M."/>
            <person name="Sahoo L."/>
            <person name="Jayasankar P."/>
            <person name="Meher P.K."/>
            <person name="Koringa P.G."/>
            <person name="Iquebal M.A."/>
            <person name="Das S.P."/>
            <person name="Bit A."/>
            <person name="Patnaik S."/>
            <person name="Patel N."/>
            <person name="Shah T.M."/>
            <person name="Hinsu A."/>
            <person name="Jena J.K."/>
        </authorList>
    </citation>
    <scope>NUCLEOTIDE SEQUENCE</scope>
    <source>
        <strain evidence="2">CIFAMagur01</strain>
        <tissue evidence="2">Testis</tissue>
    </source>
</reference>
<feature type="non-terminal residue" evidence="2">
    <location>
        <position position="61"/>
    </location>
</feature>
<feature type="region of interest" description="Disordered" evidence="1">
    <location>
        <begin position="36"/>
        <end position="61"/>
    </location>
</feature>
<evidence type="ECO:0000313" key="2">
    <source>
        <dbReference type="EMBL" id="KAF5890437.1"/>
    </source>
</evidence>
<sequence length="61" mass="6387">TTCLVTLSSASRCWGATCCSPTRCPSTRAWASPARCAASSPTHTSNSASRTRPRADSSRDP</sequence>
<dbReference type="AlphaFoldDB" id="A0A8J4U717"/>
<protein>
    <submittedName>
        <fullName evidence="2">Uncharacterized protein</fullName>
    </submittedName>
</protein>
<dbReference type="EMBL" id="QNUK01000686">
    <property type="protein sequence ID" value="KAF5890437.1"/>
    <property type="molecule type" value="Genomic_DNA"/>
</dbReference>
<keyword evidence="3" id="KW-1185">Reference proteome</keyword>
<comment type="caution">
    <text evidence="2">The sequence shown here is derived from an EMBL/GenBank/DDBJ whole genome shotgun (WGS) entry which is preliminary data.</text>
</comment>
<gene>
    <name evidence="2" type="ORF">DAT39_019856</name>
</gene>
<name>A0A8J4U717_CLAMG</name>
<evidence type="ECO:0000256" key="1">
    <source>
        <dbReference type="SAM" id="MobiDB-lite"/>
    </source>
</evidence>
<feature type="non-terminal residue" evidence="2">
    <location>
        <position position="1"/>
    </location>
</feature>
<organism evidence="2 3">
    <name type="scientific">Clarias magur</name>
    <name type="common">Asian catfish</name>
    <name type="synonym">Macropteronotus magur</name>
    <dbReference type="NCBI Taxonomy" id="1594786"/>
    <lineage>
        <taxon>Eukaryota</taxon>
        <taxon>Metazoa</taxon>
        <taxon>Chordata</taxon>
        <taxon>Craniata</taxon>
        <taxon>Vertebrata</taxon>
        <taxon>Euteleostomi</taxon>
        <taxon>Actinopterygii</taxon>
        <taxon>Neopterygii</taxon>
        <taxon>Teleostei</taxon>
        <taxon>Ostariophysi</taxon>
        <taxon>Siluriformes</taxon>
        <taxon>Clariidae</taxon>
        <taxon>Clarias</taxon>
    </lineage>
</organism>
<proteinExistence type="predicted"/>
<dbReference type="Proteomes" id="UP000727407">
    <property type="component" value="Unassembled WGS sequence"/>
</dbReference>
<feature type="compositionally biased region" description="Polar residues" evidence="1">
    <location>
        <begin position="39"/>
        <end position="50"/>
    </location>
</feature>